<dbReference type="PROSITE" id="PS51123">
    <property type="entry name" value="OMPA_2"/>
    <property type="match status" value="1"/>
</dbReference>
<dbReference type="CDD" id="cd07185">
    <property type="entry name" value="OmpA_C-like"/>
    <property type="match status" value="1"/>
</dbReference>
<gene>
    <name evidence="7" type="ORF">LZC95_09570</name>
</gene>
<dbReference type="InterPro" id="IPR006665">
    <property type="entry name" value="OmpA-like"/>
</dbReference>
<comment type="subcellular location">
    <subcellularLocation>
        <location evidence="1">Cell outer membrane</location>
    </subcellularLocation>
</comment>
<evidence type="ECO:0000313" key="7">
    <source>
        <dbReference type="EMBL" id="WXA97082.1"/>
    </source>
</evidence>
<dbReference type="SUPFAM" id="SSF103088">
    <property type="entry name" value="OmpA-like"/>
    <property type="match status" value="1"/>
</dbReference>
<dbReference type="Proteomes" id="UP001379533">
    <property type="component" value="Chromosome"/>
</dbReference>
<dbReference type="Gene3D" id="3.30.1330.60">
    <property type="entry name" value="OmpA-like domain"/>
    <property type="match status" value="1"/>
</dbReference>
<keyword evidence="2 4" id="KW-0472">Membrane</keyword>
<dbReference type="Pfam" id="PF00691">
    <property type="entry name" value="OmpA"/>
    <property type="match status" value="1"/>
</dbReference>
<evidence type="ECO:0000256" key="5">
    <source>
        <dbReference type="SAM" id="MobiDB-lite"/>
    </source>
</evidence>
<reference evidence="7 8" key="1">
    <citation type="submission" date="2021-12" db="EMBL/GenBank/DDBJ databases">
        <title>Discovery of the Pendulisporaceae a myxobacterial family with distinct sporulation behavior and unique specialized metabolism.</title>
        <authorList>
            <person name="Garcia R."/>
            <person name="Popoff A."/>
            <person name="Bader C.D."/>
            <person name="Loehr J."/>
            <person name="Walesch S."/>
            <person name="Walt C."/>
            <person name="Boldt J."/>
            <person name="Bunk B."/>
            <person name="Haeckl F.J.F.P.J."/>
            <person name="Gunesch A.P."/>
            <person name="Birkelbach J."/>
            <person name="Nuebel U."/>
            <person name="Pietschmann T."/>
            <person name="Bach T."/>
            <person name="Mueller R."/>
        </authorList>
    </citation>
    <scope>NUCLEOTIDE SEQUENCE [LARGE SCALE GENOMIC DNA]</scope>
    <source>
        <strain evidence="7 8">MSr12523</strain>
    </source>
</reference>
<sequence length="281" mass="30679">MIRAYPKTLAFLALSLLVGCGSTPPPKELLEARTAYQKAQTGQANQVNPAQVHVAKGSLDQAEKSYDDEPGSPETKDRAYIALRKAQLADAQAGMMVAERQREQAQKELQATQVAMGRKTERELESARKQLERSQQQLEDERRRTKEALDNLAKMAEVKNDNRGMVITLSGQVLFASGASALLPAAMSALDNVVTALKANPDRSITVEGHTDSQGQRGFNMDLSQKRADSVRQYIISHGLPPEIVRAVGVGPDRPVASNSTAEGRANNRRVEIIVSPPERK</sequence>
<dbReference type="RefSeq" id="WP_394847698.1">
    <property type="nucleotide sequence ID" value="NZ_CP089982.1"/>
</dbReference>
<protein>
    <submittedName>
        <fullName evidence="7">OmpA family protein</fullName>
    </submittedName>
</protein>
<keyword evidence="3" id="KW-0998">Cell outer membrane</keyword>
<dbReference type="PROSITE" id="PS01068">
    <property type="entry name" value="OMPA_1"/>
    <property type="match status" value="1"/>
</dbReference>
<feature type="compositionally biased region" description="Basic and acidic residues" evidence="5">
    <location>
        <begin position="118"/>
        <end position="132"/>
    </location>
</feature>
<name>A0ABZ2KEF3_9BACT</name>
<dbReference type="InterPro" id="IPR036737">
    <property type="entry name" value="OmpA-like_sf"/>
</dbReference>
<dbReference type="Pfam" id="PF14346">
    <property type="entry name" value="DUF4398"/>
    <property type="match status" value="1"/>
</dbReference>
<dbReference type="PROSITE" id="PS51257">
    <property type="entry name" value="PROKAR_LIPOPROTEIN"/>
    <property type="match status" value="1"/>
</dbReference>
<evidence type="ECO:0000313" key="8">
    <source>
        <dbReference type="Proteomes" id="UP001379533"/>
    </source>
</evidence>
<accession>A0ABZ2KEF3</accession>
<dbReference type="InterPro" id="IPR006664">
    <property type="entry name" value="OMP_bac"/>
</dbReference>
<dbReference type="PANTHER" id="PTHR30329:SF21">
    <property type="entry name" value="LIPOPROTEIN YIAD-RELATED"/>
    <property type="match status" value="1"/>
</dbReference>
<dbReference type="PANTHER" id="PTHR30329">
    <property type="entry name" value="STATOR ELEMENT OF FLAGELLAR MOTOR COMPLEX"/>
    <property type="match status" value="1"/>
</dbReference>
<evidence type="ECO:0000256" key="4">
    <source>
        <dbReference type="PROSITE-ProRule" id="PRU00473"/>
    </source>
</evidence>
<organism evidence="7 8">
    <name type="scientific">Pendulispora brunnea</name>
    <dbReference type="NCBI Taxonomy" id="2905690"/>
    <lineage>
        <taxon>Bacteria</taxon>
        <taxon>Pseudomonadati</taxon>
        <taxon>Myxococcota</taxon>
        <taxon>Myxococcia</taxon>
        <taxon>Myxococcales</taxon>
        <taxon>Sorangiineae</taxon>
        <taxon>Pendulisporaceae</taxon>
        <taxon>Pendulispora</taxon>
    </lineage>
</organism>
<proteinExistence type="predicted"/>
<dbReference type="EMBL" id="CP089982">
    <property type="protein sequence ID" value="WXA97082.1"/>
    <property type="molecule type" value="Genomic_DNA"/>
</dbReference>
<feature type="region of interest" description="Disordered" evidence="5">
    <location>
        <begin position="254"/>
        <end position="281"/>
    </location>
</feature>
<dbReference type="InterPro" id="IPR050330">
    <property type="entry name" value="Bact_OuterMem_StrucFunc"/>
</dbReference>
<evidence type="ECO:0000256" key="1">
    <source>
        <dbReference type="ARBA" id="ARBA00004442"/>
    </source>
</evidence>
<dbReference type="InterPro" id="IPR006690">
    <property type="entry name" value="OMPA-like_CS"/>
</dbReference>
<evidence type="ECO:0000256" key="2">
    <source>
        <dbReference type="ARBA" id="ARBA00023136"/>
    </source>
</evidence>
<evidence type="ECO:0000259" key="6">
    <source>
        <dbReference type="PROSITE" id="PS51123"/>
    </source>
</evidence>
<dbReference type="InterPro" id="IPR025511">
    <property type="entry name" value="DUF4398"/>
</dbReference>
<dbReference type="PRINTS" id="PR01021">
    <property type="entry name" value="OMPADOMAIN"/>
</dbReference>
<evidence type="ECO:0000256" key="3">
    <source>
        <dbReference type="ARBA" id="ARBA00023237"/>
    </source>
</evidence>
<feature type="domain" description="OmpA-like" evidence="6">
    <location>
        <begin position="162"/>
        <end position="279"/>
    </location>
</feature>
<feature type="region of interest" description="Disordered" evidence="5">
    <location>
        <begin position="112"/>
        <end position="143"/>
    </location>
</feature>
<keyword evidence="8" id="KW-1185">Reference proteome</keyword>